<keyword evidence="5" id="KW-0274">FAD</keyword>
<evidence type="ECO:0000256" key="2">
    <source>
        <dbReference type="ARBA" id="ARBA00001974"/>
    </source>
</evidence>
<evidence type="ECO:0000256" key="7">
    <source>
        <dbReference type="ARBA" id="ARBA00023002"/>
    </source>
</evidence>
<keyword evidence="4" id="KW-0288">FMN</keyword>
<dbReference type="InterPro" id="IPR023173">
    <property type="entry name" value="NADPH_Cyt_P450_Rdtase_alpha"/>
</dbReference>
<dbReference type="GO" id="GO:0016491">
    <property type="term" value="F:oxidoreductase activity"/>
    <property type="evidence" value="ECO:0007669"/>
    <property type="project" value="UniProtKB-KW"/>
</dbReference>
<dbReference type="SUPFAM" id="SSF63380">
    <property type="entry name" value="Riboflavin synthase domain-like"/>
    <property type="match status" value="1"/>
</dbReference>
<proteinExistence type="predicted"/>
<comment type="cofactor">
    <cofactor evidence="1">
        <name>FMN</name>
        <dbReference type="ChEBI" id="CHEBI:58210"/>
    </cofactor>
</comment>
<evidence type="ECO:0000256" key="6">
    <source>
        <dbReference type="ARBA" id="ARBA00022857"/>
    </source>
</evidence>
<dbReference type="Gene3D" id="3.40.50.80">
    <property type="entry name" value="Nucleotide-binding domain of ferredoxin-NADP reductase (FNR) module"/>
    <property type="match status" value="1"/>
</dbReference>
<dbReference type="InterPro" id="IPR017938">
    <property type="entry name" value="Riboflavin_synthase-like_b-brl"/>
</dbReference>
<dbReference type="AlphaFoldDB" id="A0A1B1TEX4"/>
<evidence type="ECO:0000256" key="3">
    <source>
        <dbReference type="ARBA" id="ARBA00022630"/>
    </source>
</evidence>
<dbReference type="InterPro" id="IPR003097">
    <property type="entry name" value="CysJ-like_FAD-binding"/>
</dbReference>
<dbReference type="SUPFAM" id="SSF52343">
    <property type="entry name" value="Ferredoxin reductase-like, C-terminal NADP-linked domain"/>
    <property type="match status" value="1"/>
</dbReference>
<dbReference type="Gene3D" id="2.40.30.10">
    <property type="entry name" value="Translation factors"/>
    <property type="match status" value="2"/>
</dbReference>
<reference evidence="9" key="1">
    <citation type="submission" date="2014-11" db="EMBL/GenBank/DDBJ databases">
        <authorList>
            <person name="Zhu J."/>
            <person name="Qi W."/>
            <person name="Song R."/>
        </authorList>
    </citation>
    <scope>NUCLEOTIDE SEQUENCE</scope>
</reference>
<sequence length="431" mass="49258">MSKVTKSQWSAKNPYTSYLNENYILNGKGSGKETRHIVFDLGDSGLEYKAGDALGVIPICRPDLVEEILVQCNFTGEEVVDTHLGECTLKEALSTRYEIHRLSKKWIMGLGEHFNNSSEEVEIKIIKRKRISEENGIVMLDWEGTGNGDDVPDGYEEVGSISDPSLTLWKRLANNGEAMEDYIWSRDYIDALTDFSNINFSAQQLLEGMDRLKPRLYSIASSPEFEPGTVHLTVGIVRYSHHGRDKAGLCTGFLSDMCEVEETGIGIFMSPTRSFVLPEDKSKDIIMVGPGTGIAPFRAFLEQREIDNATGKNWLFFGDWTEEGEYYYKEEMEEWKKKGVLNKHDLAWSRTGKEKVYVQHLMDKNGEEIWKWIDNGAYFYVCGDKSRMAKDVHKTLIKICSEHGNMNTEQATEFVETKLMKTEKRYLRDVY</sequence>
<protein>
    <submittedName>
        <fullName evidence="9">Sulfite reductase subunit (CysJ)</fullName>
    </submittedName>
</protein>
<evidence type="ECO:0000256" key="4">
    <source>
        <dbReference type="ARBA" id="ARBA00022643"/>
    </source>
</evidence>
<dbReference type="Gene3D" id="1.20.990.10">
    <property type="entry name" value="NADPH-cytochrome p450 Reductase, Chain A, domain 3"/>
    <property type="match status" value="2"/>
</dbReference>
<evidence type="ECO:0000256" key="5">
    <source>
        <dbReference type="ARBA" id="ARBA00022827"/>
    </source>
</evidence>
<dbReference type="FunFam" id="3.40.50.80:FF:000001">
    <property type="entry name" value="NADPH--cytochrome P450 reductase 1"/>
    <property type="match status" value="1"/>
</dbReference>
<name>A0A1B1TEX4_9ARCH</name>
<evidence type="ECO:0000256" key="1">
    <source>
        <dbReference type="ARBA" id="ARBA00001917"/>
    </source>
</evidence>
<dbReference type="InterPro" id="IPR001709">
    <property type="entry name" value="Flavoprot_Pyr_Nucl_cyt_Rdtase"/>
</dbReference>
<dbReference type="GO" id="GO:0005829">
    <property type="term" value="C:cytosol"/>
    <property type="evidence" value="ECO:0007669"/>
    <property type="project" value="TreeGrafter"/>
</dbReference>
<feature type="domain" description="FAD-binding FR-type" evidence="8">
    <location>
        <begin position="12"/>
        <end position="278"/>
    </location>
</feature>
<dbReference type="PANTHER" id="PTHR19384:SF128">
    <property type="entry name" value="NADPH OXIDOREDUCTASE A"/>
    <property type="match status" value="1"/>
</dbReference>
<dbReference type="EMBL" id="KP211909">
    <property type="protein sequence ID" value="ANV80829.1"/>
    <property type="molecule type" value="Genomic_DNA"/>
</dbReference>
<comment type="cofactor">
    <cofactor evidence="2">
        <name>FAD</name>
        <dbReference type="ChEBI" id="CHEBI:57692"/>
    </cofactor>
</comment>
<accession>A0A1B1TEX4</accession>
<evidence type="ECO:0000313" key="9">
    <source>
        <dbReference type="EMBL" id="ANV80829.1"/>
    </source>
</evidence>
<dbReference type="InterPro" id="IPR001433">
    <property type="entry name" value="OxRdtase_FAD/NAD-bd"/>
</dbReference>
<dbReference type="Pfam" id="PF00175">
    <property type="entry name" value="NAD_binding_1"/>
    <property type="match status" value="1"/>
</dbReference>
<reference evidence="9" key="2">
    <citation type="journal article" date="2015" name="ISME J.">
        <title>A new class of marine Euryarchaeota group II from the Mediterranean deep chlorophyll maximum.</title>
        <authorList>
            <person name="Martin-Cuadrado A.B."/>
            <person name="Garcia-Heredia I."/>
            <person name="Molto A.G."/>
            <person name="Lopez-Ubeda R."/>
            <person name="Kimes N."/>
            <person name="Lopez-Garcia P."/>
            <person name="Moreira D."/>
            <person name="Rodriguez-Valera F."/>
        </authorList>
    </citation>
    <scope>NUCLEOTIDE SEQUENCE</scope>
</reference>
<evidence type="ECO:0000259" key="8">
    <source>
        <dbReference type="PROSITE" id="PS51384"/>
    </source>
</evidence>
<dbReference type="GO" id="GO:0010181">
    <property type="term" value="F:FMN binding"/>
    <property type="evidence" value="ECO:0007669"/>
    <property type="project" value="TreeGrafter"/>
</dbReference>
<organism evidence="9">
    <name type="scientific">uncultured Poseidoniia archaeon</name>
    <dbReference type="NCBI Taxonomy" id="1697135"/>
    <lineage>
        <taxon>Archaea</taxon>
        <taxon>Methanobacteriati</taxon>
        <taxon>Thermoplasmatota</taxon>
        <taxon>Candidatus Poseidoniia</taxon>
        <taxon>environmental samples</taxon>
    </lineage>
</organism>
<dbReference type="PRINTS" id="PR00371">
    <property type="entry name" value="FPNCR"/>
</dbReference>
<dbReference type="PROSITE" id="PS51384">
    <property type="entry name" value="FAD_FR"/>
    <property type="match status" value="1"/>
</dbReference>
<dbReference type="InterPro" id="IPR017927">
    <property type="entry name" value="FAD-bd_FR_type"/>
</dbReference>
<dbReference type="PANTHER" id="PTHR19384">
    <property type="entry name" value="NITRIC OXIDE SYNTHASE-RELATED"/>
    <property type="match status" value="1"/>
</dbReference>
<keyword evidence="6" id="KW-0521">NADP</keyword>
<keyword evidence="3" id="KW-0285">Flavoprotein</keyword>
<dbReference type="GO" id="GO:0050660">
    <property type="term" value="F:flavin adenine dinucleotide binding"/>
    <property type="evidence" value="ECO:0007669"/>
    <property type="project" value="TreeGrafter"/>
</dbReference>
<dbReference type="InterPro" id="IPR039261">
    <property type="entry name" value="FNR_nucleotide-bd"/>
</dbReference>
<dbReference type="Pfam" id="PF00667">
    <property type="entry name" value="FAD_binding_1"/>
    <property type="match status" value="2"/>
</dbReference>
<keyword evidence="7" id="KW-0560">Oxidoreductase</keyword>